<keyword evidence="2" id="KW-0645">Protease</keyword>
<dbReference type="GO" id="GO:0004180">
    <property type="term" value="F:carboxypeptidase activity"/>
    <property type="evidence" value="ECO:0007669"/>
    <property type="project" value="UniProtKB-KW"/>
</dbReference>
<keyword evidence="2" id="KW-0378">Hydrolase</keyword>
<dbReference type="SUPFAM" id="SSF49464">
    <property type="entry name" value="Carboxypeptidase regulatory domain-like"/>
    <property type="match status" value="1"/>
</dbReference>
<reference evidence="2" key="1">
    <citation type="submission" date="2020-09" db="EMBL/GenBank/DDBJ databases">
        <authorList>
            <person name="Kim M.K."/>
        </authorList>
    </citation>
    <scope>NUCLEOTIDE SEQUENCE</scope>
    <source>
        <strain evidence="2">BT664</strain>
    </source>
</reference>
<accession>A0A927BAY2</accession>
<organism evidence="2 3">
    <name type="scientific">Hymenobacter montanus</name>
    <dbReference type="NCBI Taxonomy" id="2771359"/>
    <lineage>
        <taxon>Bacteria</taxon>
        <taxon>Pseudomonadati</taxon>
        <taxon>Bacteroidota</taxon>
        <taxon>Cytophagia</taxon>
        <taxon>Cytophagales</taxon>
        <taxon>Hymenobacteraceae</taxon>
        <taxon>Hymenobacter</taxon>
    </lineage>
</organism>
<dbReference type="Pfam" id="PF13620">
    <property type="entry name" value="CarboxypepD_reg"/>
    <property type="match status" value="1"/>
</dbReference>
<dbReference type="AlphaFoldDB" id="A0A927BAY2"/>
<dbReference type="Proteomes" id="UP000612233">
    <property type="component" value="Unassembled WGS sequence"/>
</dbReference>
<dbReference type="InterPro" id="IPR008969">
    <property type="entry name" value="CarboxyPept-like_regulatory"/>
</dbReference>
<keyword evidence="2" id="KW-0121">Carboxypeptidase</keyword>
<name>A0A927BAY2_9BACT</name>
<keyword evidence="3" id="KW-1185">Reference proteome</keyword>
<dbReference type="EMBL" id="JACXAD010000002">
    <property type="protein sequence ID" value="MBD2766788.1"/>
    <property type="molecule type" value="Genomic_DNA"/>
</dbReference>
<sequence length="147" mass="15764">MSFLAGKVPAQAAYTKALADQSDKSSRGPSPRGEGRMVLSGKITNPSGPLPGAVVILTSTKQMAVTNAAGEFEFVVPAHSGPLRARVTYAGYADETLILNSSITKSTTNLSNAKVIVVARKQRLKAYRKTAQKQIKHDLKAVHRKFK</sequence>
<evidence type="ECO:0000313" key="2">
    <source>
        <dbReference type="EMBL" id="MBD2766788.1"/>
    </source>
</evidence>
<dbReference type="RefSeq" id="WP_191003612.1">
    <property type="nucleotide sequence ID" value="NZ_JACXAD010000002.1"/>
</dbReference>
<proteinExistence type="predicted"/>
<gene>
    <name evidence="2" type="ORF">IC235_02645</name>
</gene>
<dbReference type="Gene3D" id="2.60.40.1120">
    <property type="entry name" value="Carboxypeptidase-like, regulatory domain"/>
    <property type="match status" value="1"/>
</dbReference>
<feature type="region of interest" description="Disordered" evidence="1">
    <location>
        <begin position="16"/>
        <end position="45"/>
    </location>
</feature>
<evidence type="ECO:0000256" key="1">
    <source>
        <dbReference type="SAM" id="MobiDB-lite"/>
    </source>
</evidence>
<evidence type="ECO:0000313" key="3">
    <source>
        <dbReference type="Proteomes" id="UP000612233"/>
    </source>
</evidence>
<protein>
    <submittedName>
        <fullName evidence="2">Carboxypeptidase regulatory-like domain-containing protein</fullName>
    </submittedName>
</protein>
<comment type="caution">
    <text evidence="2">The sequence shown here is derived from an EMBL/GenBank/DDBJ whole genome shotgun (WGS) entry which is preliminary data.</text>
</comment>